<keyword evidence="4 8" id="KW-1278">Translocase</keyword>
<reference evidence="9 10" key="1">
    <citation type="submission" date="2016-10" db="EMBL/GenBank/DDBJ databases">
        <authorList>
            <person name="de Groot N.N."/>
        </authorList>
    </citation>
    <scope>NUCLEOTIDE SEQUENCE [LARGE SCALE GENOMIC DNA]</scope>
    <source>
        <strain evidence="9 10">CGMCC 1.5058</strain>
    </source>
</reference>
<evidence type="ECO:0000256" key="4">
    <source>
        <dbReference type="ARBA" id="ARBA00022967"/>
    </source>
</evidence>
<comment type="function">
    <text evidence="8">Part of a membrane-bound complex that couples electron transfer with translocation of ions across the membrane.</text>
</comment>
<comment type="subcellular location">
    <subcellularLocation>
        <location evidence="8">Cell membrane</location>
        <topology evidence="8">Multi-pass membrane protein</topology>
    </subcellularLocation>
    <subcellularLocation>
        <location evidence="1">Endomembrane system</location>
        <topology evidence="1">Multi-pass membrane protein</topology>
    </subcellularLocation>
</comment>
<evidence type="ECO:0000256" key="5">
    <source>
        <dbReference type="ARBA" id="ARBA00022982"/>
    </source>
</evidence>
<dbReference type="GO" id="GO:0005886">
    <property type="term" value="C:plasma membrane"/>
    <property type="evidence" value="ECO:0007669"/>
    <property type="project" value="UniProtKB-SubCell"/>
</dbReference>
<dbReference type="PANTHER" id="PTHR30586">
    <property type="entry name" value="ELECTRON TRANSPORT COMPLEX PROTEIN RNFE"/>
    <property type="match status" value="1"/>
</dbReference>
<dbReference type="NCBIfam" id="TIGR01948">
    <property type="entry name" value="rnfE"/>
    <property type="match status" value="1"/>
</dbReference>
<keyword evidence="3 8" id="KW-0812">Transmembrane</keyword>
<proteinExistence type="inferred from homology"/>
<evidence type="ECO:0000256" key="7">
    <source>
        <dbReference type="ARBA" id="ARBA00023136"/>
    </source>
</evidence>
<evidence type="ECO:0000256" key="2">
    <source>
        <dbReference type="ARBA" id="ARBA00022448"/>
    </source>
</evidence>
<evidence type="ECO:0000256" key="1">
    <source>
        <dbReference type="ARBA" id="ARBA00004127"/>
    </source>
</evidence>
<feature type="transmembrane region" description="Helical" evidence="8">
    <location>
        <begin position="71"/>
        <end position="91"/>
    </location>
</feature>
<dbReference type="GO" id="GO:0012505">
    <property type="term" value="C:endomembrane system"/>
    <property type="evidence" value="ECO:0007669"/>
    <property type="project" value="UniProtKB-SubCell"/>
</dbReference>
<keyword evidence="8" id="KW-1003">Cell membrane</keyword>
<keyword evidence="2 8" id="KW-0813">Transport</keyword>
<name>A0A1G8ND79_9CLOT</name>
<protein>
    <recommendedName>
        <fullName evidence="8">Ion-translocating oxidoreductase complex subunit E</fullName>
        <ecNumber evidence="8">7.-.-.-</ecNumber>
    </recommendedName>
    <alternativeName>
        <fullName evidence="8">Rnf electron transport complex subunit E</fullName>
    </alternativeName>
</protein>
<keyword evidence="5 8" id="KW-0249">Electron transport</keyword>
<evidence type="ECO:0000313" key="9">
    <source>
        <dbReference type="EMBL" id="SDI77480.1"/>
    </source>
</evidence>
<comment type="similarity">
    <text evidence="8">Belongs to the NqrDE/RnfAE family.</text>
</comment>
<dbReference type="EMBL" id="FNDZ01000004">
    <property type="protein sequence ID" value="SDI77480.1"/>
    <property type="molecule type" value="Genomic_DNA"/>
</dbReference>
<dbReference type="HAMAP" id="MF_00478">
    <property type="entry name" value="RsxE_RnfE"/>
    <property type="match status" value="1"/>
</dbReference>
<keyword evidence="6 8" id="KW-1133">Transmembrane helix</keyword>
<feature type="transmembrane region" description="Helical" evidence="8">
    <location>
        <begin position="38"/>
        <end position="59"/>
    </location>
</feature>
<dbReference type="PANTHER" id="PTHR30586:SF0">
    <property type="entry name" value="ION-TRANSLOCATING OXIDOREDUCTASE COMPLEX SUBUNIT E"/>
    <property type="match status" value="1"/>
</dbReference>
<dbReference type="Proteomes" id="UP000183255">
    <property type="component" value="Unassembled WGS sequence"/>
</dbReference>
<dbReference type="NCBIfam" id="NF009070">
    <property type="entry name" value="PRK12405.1"/>
    <property type="match status" value="1"/>
</dbReference>
<comment type="subunit">
    <text evidence="8">The complex is composed of six subunits: RnfA, RnfB, RnfC, RnfD, RnfE and RnfG.</text>
</comment>
<dbReference type="InterPro" id="IPR010968">
    <property type="entry name" value="RnfE"/>
</dbReference>
<dbReference type="AlphaFoldDB" id="A0A1G8ND79"/>
<feature type="transmembrane region" description="Helical" evidence="8">
    <location>
        <begin position="127"/>
        <end position="149"/>
    </location>
</feature>
<keyword evidence="7 8" id="KW-0472">Membrane</keyword>
<dbReference type="RefSeq" id="WP_074542638.1">
    <property type="nucleotide sequence ID" value="NZ_DAMAXS010000001.1"/>
</dbReference>
<feature type="transmembrane region" description="Helical" evidence="8">
    <location>
        <begin position="12"/>
        <end position="32"/>
    </location>
</feature>
<evidence type="ECO:0000313" key="10">
    <source>
        <dbReference type="Proteomes" id="UP000183255"/>
    </source>
</evidence>
<feature type="transmembrane region" description="Helical" evidence="8">
    <location>
        <begin position="169"/>
        <end position="190"/>
    </location>
</feature>
<dbReference type="InterPro" id="IPR003667">
    <property type="entry name" value="NqrDE/RnfAE"/>
</dbReference>
<dbReference type="Pfam" id="PF02508">
    <property type="entry name" value="Rnf-Nqr"/>
    <property type="match status" value="1"/>
</dbReference>
<evidence type="ECO:0000256" key="6">
    <source>
        <dbReference type="ARBA" id="ARBA00022989"/>
    </source>
</evidence>
<accession>A0A1G8ND79</accession>
<sequence length="237" mass="25557">MLALIERLKNGLFSENPIFVQVLAMCPTLAVSTSVENALGMGLSSTAVLILSNAIISVLRKYIPNKIRIPAYIVVIAGFVSMIDMFLAAYLPDLYKSLGLFIPLIVVNCVILGRAEAYASKNNVLHSIYDGIGMGLGFTFALSILAFFREIFGAGTVLGFRVMPSAYEPANIMILAPGAFLTLGLIMAFINKRNLKKGKASLKIHDCESCGMGCDLPKSDKMNIKLDKEVLQNGGAN</sequence>
<evidence type="ECO:0000256" key="3">
    <source>
        <dbReference type="ARBA" id="ARBA00022692"/>
    </source>
</evidence>
<dbReference type="GO" id="GO:0022900">
    <property type="term" value="P:electron transport chain"/>
    <property type="evidence" value="ECO:0007669"/>
    <property type="project" value="UniProtKB-UniRule"/>
</dbReference>
<organism evidence="9 10">
    <name type="scientific">Proteiniclasticum ruminis</name>
    <dbReference type="NCBI Taxonomy" id="398199"/>
    <lineage>
        <taxon>Bacteria</taxon>
        <taxon>Bacillati</taxon>
        <taxon>Bacillota</taxon>
        <taxon>Clostridia</taxon>
        <taxon>Eubacteriales</taxon>
        <taxon>Clostridiaceae</taxon>
        <taxon>Proteiniclasticum</taxon>
    </lineage>
</organism>
<dbReference type="EC" id="7.-.-.-" evidence="8"/>
<evidence type="ECO:0000256" key="8">
    <source>
        <dbReference type="HAMAP-Rule" id="MF_00478"/>
    </source>
</evidence>
<gene>
    <name evidence="8" type="primary">rnfE</name>
    <name evidence="9" type="ORF">SAMN05421804_104152</name>
</gene>
<feature type="transmembrane region" description="Helical" evidence="8">
    <location>
        <begin position="97"/>
        <end position="115"/>
    </location>
</feature>
<dbReference type="PIRSF" id="PIRSF006102">
    <property type="entry name" value="NQR_DE"/>
    <property type="match status" value="1"/>
</dbReference>